<accession>A0A2J7Q913</accession>
<protein>
    <recommendedName>
        <fullName evidence="3">Reverse transcriptase domain-containing protein</fullName>
    </recommendedName>
</protein>
<dbReference type="AlphaFoldDB" id="A0A2J7Q913"/>
<organism evidence="1 2">
    <name type="scientific">Cryptotermes secundus</name>
    <dbReference type="NCBI Taxonomy" id="105785"/>
    <lineage>
        <taxon>Eukaryota</taxon>
        <taxon>Metazoa</taxon>
        <taxon>Ecdysozoa</taxon>
        <taxon>Arthropoda</taxon>
        <taxon>Hexapoda</taxon>
        <taxon>Insecta</taxon>
        <taxon>Pterygota</taxon>
        <taxon>Neoptera</taxon>
        <taxon>Polyneoptera</taxon>
        <taxon>Dictyoptera</taxon>
        <taxon>Blattodea</taxon>
        <taxon>Blattoidea</taxon>
        <taxon>Termitoidae</taxon>
        <taxon>Kalotermitidae</taxon>
        <taxon>Cryptotermitinae</taxon>
        <taxon>Cryptotermes</taxon>
    </lineage>
</organism>
<dbReference type="PANTHER" id="PTHR19446">
    <property type="entry name" value="REVERSE TRANSCRIPTASES"/>
    <property type="match status" value="1"/>
</dbReference>
<evidence type="ECO:0000313" key="2">
    <source>
        <dbReference type="Proteomes" id="UP000235965"/>
    </source>
</evidence>
<evidence type="ECO:0000313" key="1">
    <source>
        <dbReference type="EMBL" id="PNF25074.1"/>
    </source>
</evidence>
<reference evidence="1 2" key="1">
    <citation type="submission" date="2017-12" db="EMBL/GenBank/DDBJ databases">
        <title>Hemimetabolous genomes reveal molecular basis of termite eusociality.</title>
        <authorList>
            <person name="Harrison M.C."/>
            <person name="Jongepier E."/>
            <person name="Robertson H.M."/>
            <person name="Arning N."/>
            <person name="Bitard-Feildel T."/>
            <person name="Chao H."/>
            <person name="Childers C.P."/>
            <person name="Dinh H."/>
            <person name="Doddapaneni H."/>
            <person name="Dugan S."/>
            <person name="Gowin J."/>
            <person name="Greiner C."/>
            <person name="Han Y."/>
            <person name="Hu H."/>
            <person name="Hughes D.S.T."/>
            <person name="Huylmans A.-K."/>
            <person name="Kemena C."/>
            <person name="Kremer L.P.M."/>
            <person name="Lee S.L."/>
            <person name="Lopez-Ezquerra A."/>
            <person name="Mallet L."/>
            <person name="Monroy-Kuhn J.M."/>
            <person name="Moser A."/>
            <person name="Murali S.C."/>
            <person name="Muzny D.M."/>
            <person name="Otani S."/>
            <person name="Piulachs M.-D."/>
            <person name="Poelchau M."/>
            <person name="Qu J."/>
            <person name="Schaub F."/>
            <person name="Wada-Katsumata A."/>
            <person name="Worley K.C."/>
            <person name="Xie Q."/>
            <person name="Ylla G."/>
            <person name="Poulsen M."/>
            <person name="Gibbs R.A."/>
            <person name="Schal C."/>
            <person name="Richards S."/>
            <person name="Belles X."/>
            <person name="Korb J."/>
            <person name="Bornberg-Bauer E."/>
        </authorList>
    </citation>
    <scope>NUCLEOTIDE SEQUENCE [LARGE SCALE GENOMIC DNA]</scope>
    <source>
        <tissue evidence="1">Whole body</tissue>
    </source>
</reference>
<feature type="non-terminal residue" evidence="1">
    <location>
        <position position="1"/>
    </location>
</feature>
<name>A0A2J7Q913_9NEOP</name>
<proteinExistence type="predicted"/>
<sequence>SRHFRNKKREYLKDKIDELAMNSKNKNIRDLYRGINDFKRGYQPVSNLVKDENGDLLADSHNILNRWRNYFSQLLNIDKVNDVRQIEILRTEPLVPDPSPFEVEIAISDLESYKSPGSDQILAKLTQAGSEMLCSKSNKIIISIWNKEELPEQWEESVTPVHKKGDKTHCSNYRGILLLSASYKILSNMLISSLSAYVDETIRNTQCEFRRNRSTTDQIFSFVRYLKKNGV</sequence>
<dbReference type="InParanoid" id="A0A2J7Q913"/>
<evidence type="ECO:0008006" key="3">
    <source>
        <dbReference type="Google" id="ProtNLM"/>
    </source>
</evidence>
<dbReference type="EMBL" id="NEVH01016943">
    <property type="protein sequence ID" value="PNF25074.1"/>
    <property type="molecule type" value="Genomic_DNA"/>
</dbReference>
<comment type="caution">
    <text evidence="1">The sequence shown here is derived from an EMBL/GenBank/DDBJ whole genome shotgun (WGS) entry which is preliminary data.</text>
</comment>
<dbReference type="Proteomes" id="UP000235965">
    <property type="component" value="Unassembled WGS sequence"/>
</dbReference>
<gene>
    <name evidence="1" type="ORF">B7P43_G02032</name>
</gene>
<keyword evidence="2" id="KW-1185">Reference proteome</keyword>